<reference evidence="13 14" key="1">
    <citation type="submission" date="2019-06" db="EMBL/GenBank/DDBJ databases">
        <title>YIM 131921 draft genome.</title>
        <authorList>
            <person name="Jiang L."/>
        </authorList>
    </citation>
    <scope>NUCLEOTIDE SEQUENCE [LARGE SCALE GENOMIC DNA]</scope>
    <source>
        <strain evidence="13 14">YIM 131921</strain>
    </source>
</reference>
<keyword evidence="5 11" id="KW-0808">Transferase</keyword>
<dbReference type="InterPro" id="IPR004821">
    <property type="entry name" value="Cyt_trans-like"/>
</dbReference>
<evidence type="ECO:0000256" key="10">
    <source>
        <dbReference type="ARBA" id="ARBA00048721"/>
    </source>
</evidence>
<protein>
    <recommendedName>
        <fullName evidence="11">Probable nicotinate-nucleotide adenylyltransferase</fullName>
        <ecNumber evidence="11">2.7.7.18</ecNumber>
    </recommendedName>
    <alternativeName>
        <fullName evidence="11">Deamido-NAD(+) diphosphorylase</fullName>
    </alternativeName>
    <alternativeName>
        <fullName evidence="11">Deamido-NAD(+) pyrophosphorylase</fullName>
    </alternativeName>
    <alternativeName>
        <fullName evidence="11">Nicotinate mononucleotide adenylyltransferase</fullName>
        <shortName evidence="11">NaMN adenylyltransferase</shortName>
    </alternativeName>
</protein>
<dbReference type="PANTHER" id="PTHR39321">
    <property type="entry name" value="NICOTINATE-NUCLEOTIDE ADENYLYLTRANSFERASE-RELATED"/>
    <property type="match status" value="1"/>
</dbReference>
<evidence type="ECO:0000256" key="8">
    <source>
        <dbReference type="ARBA" id="ARBA00022840"/>
    </source>
</evidence>
<comment type="pathway">
    <text evidence="2 11">Cofactor biosynthesis; NAD(+) biosynthesis; deamido-NAD(+) from nicotinate D-ribonucleotide: step 1/1.</text>
</comment>
<evidence type="ECO:0000313" key="14">
    <source>
        <dbReference type="Proteomes" id="UP000305887"/>
    </source>
</evidence>
<dbReference type="GO" id="GO:0009435">
    <property type="term" value="P:NAD+ biosynthetic process"/>
    <property type="evidence" value="ECO:0007669"/>
    <property type="project" value="UniProtKB-UniRule"/>
</dbReference>
<gene>
    <name evidence="11" type="primary">nadD</name>
    <name evidence="13" type="ORF">FHG66_12615</name>
</gene>
<dbReference type="InterPro" id="IPR014729">
    <property type="entry name" value="Rossmann-like_a/b/a_fold"/>
</dbReference>
<dbReference type="NCBIfam" id="TIGR00125">
    <property type="entry name" value="cyt_tran_rel"/>
    <property type="match status" value="1"/>
</dbReference>
<dbReference type="OrthoDB" id="5295945at2"/>
<keyword evidence="9 11" id="KW-0520">NAD</keyword>
<keyword evidence="14" id="KW-1185">Reference proteome</keyword>
<evidence type="ECO:0000256" key="2">
    <source>
        <dbReference type="ARBA" id="ARBA00005019"/>
    </source>
</evidence>
<dbReference type="UniPathway" id="UPA00253">
    <property type="reaction ID" value="UER00332"/>
</dbReference>
<evidence type="ECO:0000256" key="11">
    <source>
        <dbReference type="HAMAP-Rule" id="MF_00244"/>
    </source>
</evidence>
<evidence type="ECO:0000313" key="13">
    <source>
        <dbReference type="EMBL" id="TNC49002.1"/>
    </source>
</evidence>
<sequence length="208" mass="23128">MGPGAPVAGRGQVVGLLGGSFDPPHKGHVRITEEAIRRLGLDWVWWLVSPGNPLKREGPAPLSRRITAARALLRDPRIKVTDLESRLGTRFTAETLDGLQALYPGVRFIWLMGSDNLAQFHRWRDWRRIMARVPVAVLARPGARLPARFAPAARAFRRAQLNERDARLLPRRASPAWVMLNLPLIPLSSSDIRAKGGWTRDAAAIPKP</sequence>
<dbReference type="PANTHER" id="PTHR39321:SF3">
    <property type="entry name" value="PHOSPHOPANTETHEINE ADENYLYLTRANSFERASE"/>
    <property type="match status" value="1"/>
</dbReference>
<organism evidence="13 14">
    <name type="scientific">Rubellimicrobium rubrum</name>
    <dbReference type="NCBI Taxonomy" id="2585369"/>
    <lineage>
        <taxon>Bacteria</taxon>
        <taxon>Pseudomonadati</taxon>
        <taxon>Pseudomonadota</taxon>
        <taxon>Alphaproteobacteria</taxon>
        <taxon>Rhodobacterales</taxon>
        <taxon>Roseobacteraceae</taxon>
        <taxon>Rubellimicrobium</taxon>
    </lineage>
</organism>
<comment type="function">
    <text evidence="1 11">Catalyzes the reversible adenylation of nicotinate mononucleotide (NaMN) to nicotinic acid adenine dinucleotide (NaAD).</text>
</comment>
<dbReference type="GO" id="GO:0005524">
    <property type="term" value="F:ATP binding"/>
    <property type="evidence" value="ECO:0007669"/>
    <property type="project" value="UniProtKB-KW"/>
</dbReference>
<evidence type="ECO:0000256" key="9">
    <source>
        <dbReference type="ARBA" id="ARBA00023027"/>
    </source>
</evidence>
<dbReference type="SUPFAM" id="SSF52374">
    <property type="entry name" value="Nucleotidylyl transferase"/>
    <property type="match status" value="1"/>
</dbReference>
<dbReference type="InterPro" id="IPR005248">
    <property type="entry name" value="NadD/NMNAT"/>
</dbReference>
<comment type="similarity">
    <text evidence="3 11">Belongs to the NadD family.</text>
</comment>
<keyword evidence="7 11" id="KW-0547">Nucleotide-binding</keyword>
<dbReference type="EMBL" id="VDFU01000014">
    <property type="protein sequence ID" value="TNC49002.1"/>
    <property type="molecule type" value="Genomic_DNA"/>
</dbReference>
<comment type="caution">
    <text evidence="13">The sequence shown here is derived from an EMBL/GenBank/DDBJ whole genome shotgun (WGS) entry which is preliminary data.</text>
</comment>
<dbReference type="AlphaFoldDB" id="A0A5C4MX75"/>
<dbReference type="RefSeq" id="WP_139077291.1">
    <property type="nucleotide sequence ID" value="NZ_VDFU01000014.1"/>
</dbReference>
<keyword evidence="8 11" id="KW-0067">ATP-binding</keyword>
<evidence type="ECO:0000259" key="12">
    <source>
        <dbReference type="Pfam" id="PF01467"/>
    </source>
</evidence>
<dbReference type="Gene3D" id="3.40.50.620">
    <property type="entry name" value="HUPs"/>
    <property type="match status" value="1"/>
</dbReference>
<dbReference type="Pfam" id="PF01467">
    <property type="entry name" value="CTP_transf_like"/>
    <property type="match status" value="1"/>
</dbReference>
<evidence type="ECO:0000256" key="3">
    <source>
        <dbReference type="ARBA" id="ARBA00009014"/>
    </source>
</evidence>
<evidence type="ECO:0000256" key="7">
    <source>
        <dbReference type="ARBA" id="ARBA00022741"/>
    </source>
</evidence>
<proteinExistence type="inferred from homology"/>
<dbReference type="Proteomes" id="UP000305887">
    <property type="component" value="Unassembled WGS sequence"/>
</dbReference>
<dbReference type="NCBIfam" id="NF000845">
    <property type="entry name" value="PRK00071.2-4"/>
    <property type="match status" value="1"/>
</dbReference>
<evidence type="ECO:0000256" key="5">
    <source>
        <dbReference type="ARBA" id="ARBA00022679"/>
    </source>
</evidence>
<evidence type="ECO:0000256" key="6">
    <source>
        <dbReference type="ARBA" id="ARBA00022695"/>
    </source>
</evidence>
<dbReference type="EC" id="2.7.7.18" evidence="11"/>
<dbReference type="GO" id="GO:0004515">
    <property type="term" value="F:nicotinate-nucleotide adenylyltransferase activity"/>
    <property type="evidence" value="ECO:0007669"/>
    <property type="project" value="UniProtKB-UniRule"/>
</dbReference>
<dbReference type="NCBIfam" id="TIGR00482">
    <property type="entry name" value="nicotinate (nicotinamide) nucleotide adenylyltransferase"/>
    <property type="match status" value="1"/>
</dbReference>
<keyword evidence="6 11" id="KW-0548">Nucleotidyltransferase</keyword>
<feature type="domain" description="Cytidyltransferase-like" evidence="12">
    <location>
        <begin position="16"/>
        <end position="194"/>
    </location>
</feature>
<evidence type="ECO:0000256" key="4">
    <source>
        <dbReference type="ARBA" id="ARBA00022642"/>
    </source>
</evidence>
<dbReference type="CDD" id="cd02165">
    <property type="entry name" value="NMNAT"/>
    <property type="match status" value="1"/>
</dbReference>
<comment type="catalytic activity">
    <reaction evidence="10 11">
        <text>nicotinate beta-D-ribonucleotide + ATP + H(+) = deamido-NAD(+) + diphosphate</text>
        <dbReference type="Rhea" id="RHEA:22860"/>
        <dbReference type="ChEBI" id="CHEBI:15378"/>
        <dbReference type="ChEBI" id="CHEBI:30616"/>
        <dbReference type="ChEBI" id="CHEBI:33019"/>
        <dbReference type="ChEBI" id="CHEBI:57502"/>
        <dbReference type="ChEBI" id="CHEBI:58437"/>
        <dbReference type="EC" id="2.7.7.18"/>
    </reaction>
</comment>
<dbReference type="HAMAP" id="MF_00244">
    <property type="entry name" value="NaMN_adenylyltr"/>
    <property type="match status" value="1"/>
</dbReference>
<name>A0A5C4MX75_9RHOB</name>
<dbReference type="NCBIfam" id="NF000843">
    <property type="entry name" value="PRK00071.2-2"/>
    <property type="match status" value="1"/>
</dbReference>
<evidence type="ECO:0000256" key="1">
    <source>
        <dbReference type="ARBA" id="ARBA00002324"/>
    </source>
</evidence>
<keyword evidence="4 11" id="KW-0662">Pyridine nucleotide biosynthesis</keyword>
<accession>A0A5C4MX75</accession>